<dbReference type="AlphaFoldDB" id="A0A834THY4"/>
<gene>
    <name evidence="2" type="ORF">G2W53_026931</name>
</gene>
<dbReference type="Proteomes" id="UP000634136">
    <property type="component" value="Unassembled WGS sequence"/>
</dbReference>
<protein>
    <submittedName>
        <fullName evidence="2">Uncharacterized protein</fullName>
    </submittedName>
</protein>
<evidence type="ECO:0000313" key="3">
    <source>
        <dbReference type="Proteomes" id="UP000634136"/>
    </source>
</evidence>
<accession>A0A834THY4</accession>
<comment type="caution">
    <text evidence="2">The sequence shown here is derived from an EMBL/GenBank/DDBJ whole genome shotgun (WGS) entry which is preliminary data.</text>
</comment>
<dbReference type="EMBL" id="JAAIUW010000008">
    <property type="protein sequence ID" value="KAF7821476.1"/>
    <property type="molecule type" value="Genomic_DNA"/>
</dbReference>
<reference evidence="2" key="1">
    <citation type="submission" date="2020-09" db="EMBL/GenBank/DDBJ databases">
        <title>Genome-Enabled Discovery of Anthraquinone Biosynthesis in Senna tora.</title>
        <authorList>
            <person name="Kang S.-H."/>
            <person name="Pandey R.P."/>
            <person name="Lee C.-M."/>
            <person name="Sim J.-S."/>
            <person name="Jeong J.-T."/>
            <person name="Choi B.-S."/>
            <person name="Jung M."/>
            <person name="Ginzburg D."/>
            <person name="Zhao K."/>
            <person name="Won S.Y."/>
            <person name="Oh T.-J."/>
            <person name="Yu Y."/>
            <person name="Kim N.-H."/>
            <person name="Lee O.R."/>
            <person name="Lee T.-H."/>
            <person name="Bashyal P."/>
            <person name="Kim T.-S."/>
            <person name="Lee W.-H."/>
            <person name="Kawkins C."/>
            <person name="Kim C.-K."/>
            <person name="Kim J.S."/>
            <person name="Ahn B.O."/>
            <person name="Rhee S.Y."/>
            <person name="Sohng J.K."/>
        </authorList>
    </citation>
    <scope>NUCLEOTIDE SEQUENCE</scope>
    <source>
        <tissue evidence="2">Leaf</tissue>
    </source>
</reference>
<evidence type="ECO:0000313" key="2">
    <source>
        <dbReference type="EMBL" id="KAF7821476.1"/>
    </source>
</evidence>
<feature type="region of interest" description="Disordered" evidence="1">
    <location>
        <begin position="35"/>
        <end position="69"/>
    </location>
</feature>
<organism evidence="2 3">
    <name type="scientific">Senna tora</name>
    <dbReference type="NCBI Taxonomy" id="362788"/>
    <lineage>
        <taxon>Eukaryota</taxon>
        <taxon>Viridiplantae</taxon>
        <taxon>Streptophyta</taxon>
        <taxon>Embryophyta</taxon>
        <taxon>Tracheophyta</taxon>
        <taxon>Spermatophyta</taxon>
        <taxon>Magnoliopsida</taxon>
        <taxon>eudicotyledons</taxon>
        <taxon>Gunneridae</taxon>
        <taxon>Pentapetalae</taxon>
        <taxon>rosids</taxon>
        <taxon>fabids</taxon>
        <taxon>Fabales</taxon>
        <taxon>Fabaceae</taxon>
        <taxon>Caesalpinioideae</taxon>
        <taxon>Cassia clade</taxon>
        <taxon>Senna</taxon>
    </lineage>
</organism>
<proteinExistence type="predicted"/>
<sequence>MDDYVNRRRSATLKNQSPIGQLLFYAKSHVHMLSQNDPYDTRKPPKNFQCDLSQSPGGRPRGSPSIRNQ</sequence>
<name>A0A834THY4_9FABA</name>
<evidence type="ECO:0000256" key="1">
    <source>
        <dbReference type="SAM" id="MobiDB-lite"/>
    </source>
</evidence>
<keyword evidence="3" id="KW-1185">Reference proteome</keyword>